<feature type="region of interest" description="Disordered" evidence="1">
    <location>
        <begin position="79"/>
        <end position="113"/>
    </location>
</feature>
<name>A0A1M5NYY7_9EURY</name>
<dbReference type="EMBL" id="FQWV01000003">
    <property type="protein sequence ID" value="SHG94193.1"/>
    <property type="molecule type" value="Genomic_DNA"/>
</dbReference>
<keyword evidence="2" id="KW-0812">Transmembrane</keyword>
<dbReference type="Gene3D" id="2.60.40.10">
    <property type="entry name" value="Immunoglobulins"/>
    <property type="match status" value="1"/>
</dbReference>
<dbReference type="RefSeq" id="WP_073307873.1">
    <property type="nucleotide sequence ID" value="NZ_FQWV01000003.1"/>
</dbReference>
<feature type="compositionally biased region" description="Low complexity" evidence="1">
    <location>
        <begin position="15"/>
        <end position="26"/>
    </location>
</feature>
<keyword evidence="2" id="KW-1133">Transmembrane helix</keyword>
<keyword evidence="2" id="KW-0472">Membrane</keyword>
<sequence length="220" mass="22478">MTPTDNTDTDDVTAADDSAATDPPATESAATDLADSDDGLDRRRLIRWIAVLAFTVPVIVEALTFGGLIGDTLLGGDDGSDDAGGGDGDGTVTESATPRASGVGVGDELLQDAPPTETIAVSEVRGQSADSRTYVLRVTVKNTTDESVELRLTGVTLRDGTTLASVSATGSIPAGETGEVTGAWDLPAGSMPVAVDIVLLRDGEEAITRSVPLERPPIRG</sequence>
<dbReference type="AlphaFoldDB" id="A0A1M5NYY7"/>
<dbReference type="OrthoDB" id="313546at2157"/>
<evidence type="ECO:0000313" key="4">
    <source>
        <dbReference type="Proteomes" id="UP000184357"/>
    </source>
</evidence>
<evidence type="ECO:0000313" key="3">
    <source>
        <dbReference type="EMBL" id="SHG94193.1"/>
    </source>
</evidence>
<dbReference type="InterPro" id="IPR013783">
    <property type="entry name" value="Ig-like_fold"/>
</dbReference>
<gene>
    <name evidence="3" type="ORF">SAMN05443636_1380</name>
</gene>
<organism evidence="3 4">
    <name type="scientific">Halobaculum gomorrense</name>
    <dbReference type="NCBI Taxonomy" id="43928"/>
    <lineage>
        <taxon>Archaea</taxon>
        <taxon>Methanobacteriati</taxon>
        <taxon>Methanobacteriota</taxon>
        <taxon>Stenosarchaea group</taxon>
        <taxon>Halobacteria</taxon>
        <taxon>Halobacteriales</taxon>
        <taxon>Haloferacaceae</taxon>
        <taxon>Halobaculum</taxon>
    </lineage>
</organism>
<evidence type="ECO:0000256" key="2">
    <source>
        <dbReference type="SAM" id="Phobius"/>
    </source>
</evidence>
<proteinExistence type="predicted"/>
<keyword evidence="4" id="KW-1185">Reference proteome</keyword>
<protein>
    <submittedName>
        <fullName evidence="3">Uncharacterized protein</fullName>
    </submittedName>
</protein>
<reference evidence="3 4" key="1">
    <citation type="submission" date="2016-11" db="EMBL/GenBank/DDBJ databases">
        <authorList>
            <person name="Jaros S."/>
            <person name="Januszkiewicz K."/>
            <person name="Wedrychowicz H."/>
        </authorList>
    </citation>
    <scope>NUCLEOTIDE SEQUENCE [LARGE SCALE GENOMIC DNA]</scope>
    <source>
        <strain evidence="3 4">DSM 9297</strain>
    </source>
</reference>
<accession>A0A1M5NYY7</accession>
<dbReference type="Proteomes" id="UP000184357">
    <property type="component" value="Unassembled WGS sequence"/>
</dbReference>
<dbReference type="STRING" id="43928.SAMN05443636_1380"/>
<feature type="transmembrane region" description="Helical" evidence="2">
    <location>
        <begin position="48"/>
        <end position="69"/>
    </location>
</feature>
<evidence type="ECO:0000256" key="1">
    <source>
        <dbReference type="SAM" id="MobiDB-lite"/>
    </source>
</evidence>
<feature type="region of interest" description="Disordered" evidence="1">
    <location>
        <begin position="1"/>
        <end position="36"/>
    </location>
</feature>